<dbReference type="OrthoDB" id="800062at2"/>
<accession>A0A3S3YVD3</accession>
<dbReference type="Proteomes" id="UP000286701">
    <property type="component" value="Unassembled WGS sequence"/>
</dbReference>
<proteinExistence type="predicted"/>
<dbReference type="EMBL" id="SBIW01000006">
    <property type="protein sequence ID" value="RWY51178.1"/>
    <property type="molecule type" value="Genomic_DNA"/>
</dbReference>
<organism evidence="1 2">
    <name type="scientific">Mucilaginibacter gilvus</name>
    <dbReference type="NCBI Taxonomy" id="2305909"/>
    <lineage>
        <taxon>Bacteria</taxon>
        <taxon>Pseudomonadati</taxon>
        <taxon>Bacteroidota</taxon>
        <taxon>Sphingobacteriia</taxon>
        <taxon>Sphingobacteriales</taxon>
        <taxon>Sphingobacteriaceae</taxon>
        <taxon>Mucilaginibacter</taxon>
    </lineage>
</organism>
<reference evidence="1 2" key="1">
    <citation type="submission" date="2019-01" db="EMBL/GenBank/DDBJ databases">
        <title>Mucilaginibacter antarcticum sp. nov., isolated from antarctic soil.</title>
        <authorList>
            <person name="Yan Y.-Q."/>
            <person name="Du Z.-J."/>
        </authorList>
    </citation>
    <scope>NUCLEOTIDE SEQUENCE [LARGE SCALE GENOMIC DNA]</scope>
    <source>
        <strain evidence="1 2">F01003</strain>
    </source>
</reference>
<protein>
    <submittedName>
        <fullName evidence="1">Uncharacterized protein</fullName>
    </submittedName>
</protein>
<gene>
    <name evidence="1" type="ORF">EPL05_14025</name>
</gene>
<dbReference type="AlphaFoldDB" id="A0A3S3YVD3"/>
<keyword evidence="2" id="KW-1185">Reference proteome</keyword>
<name>A0A3S3YVD3_9SPHI</name>
<sequence>MHLAHSALRTTIKKGKPELKNEELQQRMEAYQTACNKHRQEIAAIHRYLPGWMPAFDAKG</sequence>
<evidence type="ECO:0000313" key="1">
    <source>
        <dbReference type="EMBL" id="RWY51178.1"/>
    </source>
</evidence>
<evidence type="ECO:0000313" key="2">
    <source>
        <dbReference type="Proteomes" id="UP000286701"/>
    </source>
</evidence>
<comment type="caution">
    <text evidence="1">The sequence shown here is derived from an EMBL/GenBank/DDBJ whole genome shotgun (WGS) entry which is preliminary data.</text>
</comment>
<dbReference type="RefSeq" id="WP_128534597.1">
    <property type="nucleotide sequence ID" value="NZ_SBIW01000006.1"/>
</dbReference>